<sequence length="78" mass="9129">MNQRASPFNVSIFTKISIKFNTIHRAKSLIFCCKNSWKLIVIFFFLFCFFYVNSTLPDSTTAGLVVVHLRKSYKPHQH</sequence>
<name>I3SMU8_LOTJA</name>
<accession>I3SMU8</accession>
<keyword evidence="1" id="KW-0472">Membrane</keyword>
<organism evidence="2">
    <name type="scientific">Lotus japonicus</name>
    <name type="common">Lotus corniculatus var. japonicus</name>
    <dbReference type="NCBI Taxonomy" id="34305"/>
    <lineage>
        <taxon>Eukaryota</taxon>
        <taxon>Viridiplantae</taxon>
        <taxon>Streptophyta</taxon>
        <taxon>Embryophyta</taxon>
        <taxon>Tracheophyta</taxon>
        <taxon>Spermatophyta</taxon>
        <taxon>Magnoliopsida</taxon>
        <taxon>eudicotyledons</taxon>
        <taxon>Gunneridae</taxon>
        <taxon>Pentapetalae</taxon>
        <taxon>rosids</taxon>
        <taxon>fabids</taxon>
        <taxon>Fabales</taxon>
        <taxon>Fabaceae</taxon>
        <taxon>Papilionoideae</taxon>
        <taxon>50 kb inversion clade</taxon>
        <taxon>NPAAA clade</taxon>
        <taxon>Hologalegina</taxon>
        <taxon>robinioid clade</taxon>
        <taxon>Loteae</taxon>
        <taxon>Lotus</taxon>
    </lineage>
</organism>
<evidence type="ECO:0000256" key="1">
    <source>
        <dbReference type="SAM" id="Phobius"/>
    </source>
</evidence>
<protein>
    <submittedName>
        <fullName evidence="2">Uncharacterized protein</fullName>
    </submittedName>
</protein>
<reference evidence="2" key="1">
    <citation type="submission" date="2012-05" db="EMBL/GenBank/DDBJ databases">
        <authorList>
            <person name="Krishnakumar V."/>
            <person name="Cheung F."/>
            <person name="Xiao Y."/>
            <person name="Chan A."/>
            <person name="Moskal W.A."/>
            <person name="Town C.D."/>
        </authorList>
    </citation>
    <scope>NUCLEOTIDE SEQUENCE</scope>
</reference>
<keyword evidence="1" id="KW-1133">Transmembrane helix</keyword>
<dbReference type="AlphaFoldDB" id="I3SMU8"/>
<feature type="transmembrane region" description="Helical" evidence="1">
    <location>
        <begin position="35"/>
        <end position="52"/>
    </location>
</feature>
<keyword evidence="1" id="KW-0812">Transmembrane</keyword>
<evidence type="ECO:0000313" key="2">
    <source>
        <dbReference type="EMBL" id="AFK41590.1"/>
    </source>
</evidence>
<dbReference type="EMBL" id="BT141796">
    <property type="protein sequence ID" value="AFK41590.1"/>
    <property type="molecule type" value="mRNA"/>
</dbReference>
<proteinExistence type="evidence at transcript level"/>